<dbReference type="GO" id="GO:0098796">
    <property type="term" value="C:membrane protein complex"/>
    <property type="evidence" value="ECO:0007669"/>
    <property type="project" value="UniProtKB-ARBA"/>
</dbReference>
<dbReference type="EMBL" id="CP001940">
    <property type="protein sequence ID" value="ADH86003.1"/>
    <property type="molecule type" value="Genomic_DNA"/>
</dbReference>
<dbReference type="PANTHER" id="PTHR24220:SF689">
    <property type="entry name" value="LIPOPROTEIN-RELEASING SYSTEM ATP-BINDING PROTEIN LOLD"/>
    <property type="match status" value="1"/>
</dbReference>
<evidence type="ECO:0000256" key="1">
    <source>
        <dbReference type="ARBA" id="ARBA00022448"/>
    </source>
</evidence>
<dbReference type="STRING" id="589865.DaAHT2_1308"/>
<dbReference type="InterPro" id="IPR017871">
    <property type="entry name" value="ABC_transporter-like_CS"/>
</dbReference>
<comment type="similarity">
    <text evidence="4">Belongs to the ABC transporter superfamily. Macrolide exporter (TC 3.A.1.122) family.</text>
</comment>
<evidence type="ECO:0000313" key="6">
    <source>
        <dbReference type="EMBL" id="ADH86003.1"/>
    </source>
</evidence>
<dbReference type="SMART" id="SM00382">
    <property type="entry name" value="AAA"/>
    <property type="match status" value="1"/>
</dbReference>
<keyword evidence="3" id="KW-0067">ATP-binding</keyword>
<sequence length="241" mass="26352">MTDKAVPLVELRKVGKSFPDPKPLTILQGVDLTIGAGETMAVVGSSGSGKTTLLHLLGALDRPSSGQVLYQGEDLFSRPADRLAHFRNRQIGFVFQFHHLLPEFSARENIMLPGFIAGEQPRAVERRAAELLEQIGLTARAEHRVGELSGGEQQRVAIARALIMEPKLLLADEPTGNLDPQTGEAIFELLCRLNRSLGLAMVMVTHNYQLAARLNRVLRLEDGALREIDPEQLAQLASIAP</sequence>
<dbReference type="FunCoup" id="D6Z378">
    <property type="interactions" value="288"/>
</dbReference>
<dbReference type="AlphaFoldDB" id="D6Z378"/>
<proteinExistence type="inferred from homology"/>
<dbReference type="GO" id="GO:0005886">
    <property type="term" value="C:plasma membrane"/>
    <property type="evidence" value="ECO:0007669"/>
    <property type="project" value="TreeGrafter"/>
</dbReference>
<dbReference type="InterPro" id="IPR017911">
    <property type="entry name" value="MacB-like_ATP-bd"/>
</dbReference>
<dbReference type="eggNOG" id="COG1136">
    <property type="taxonomic scope" value="Bacteria"/>
</dbReference>
<dbReference type="RefSeq" id="WP_013163531.1">
    <property type="nucleotide sequence ID" value="NC_014216.1"/>
</dbReference>
<dbReference type="PANTHER" id="PTHR24220">
    <property type="entry name" value="IMPORT ATP-BINDING PROTEIN"/>
    <property type="match status" value="1"/>
</dbReference>
<evidence type="ECO:0000259" key="5">
    <source>
        <dbReference type="PROSITE" id="PS50893"/>
    </source>
</evidence>
<dbReference type="InterPro" id="IPR015854">
    <property type="entry name" value="ABC_transpr_LolD-like"/>
</dbReference>
<dbReference type="SUPFAM" id="SSF52540">
    <property type="entry name" value="P-loop containing nucleoside triphosphate hydrolases"/>
    <property type="match status" value="1"/>
</dbReference>
<dbReference type="HOGENOM" id="CLU_000604_1_22_7"/>
<dbReference type="InParanoid" id="D6Z378"/>
<dbReference type="PROSITE" id="PS50893">
    <property type="entry name" value="ABC_TRANSPORTER_2"/>
    <property type="match status" value="1"/>
</dbReference>
<dbReference type="Gene3D" id="3.40.50.300">
    <property type="entry name" value="P-loop containing nucleotide triphosphate hydrolases"/>
    <property type="match status" value="1"/>
</dbReference>
<dbReference type="Pfam" id="PF00005">
    <property type="entry name" value="ABC_tran"/>
    <property type="match status" value="1"/>
</dbReference>
<reference evidence="7" key="1">
    <citation type="submission" date="2010-02" db="EMBL/GenBank/DDBJ databases">
        <title>Complete sequence of Desulfurivibrio alkaliphilus AHT2.</title>
        <authorList>
            <consortium name="US DOE Joint Genome Institute"/>
            <person name="Pitluck S."/>
            <person name="Chertkov O."/>
            <person name="Detter J.C."/>
            <person name="Han C."/>
            <person name="Tapia R."/>
            <person name="Larimer F."/>
            <person name="Land M."/>
            <person name="Hauser L."/>
            <person name="Kyrpides N."/>
            <person name="Mikhailova N."/>
            <person name="Sorokin D.Y."/>
            <person name="Muyzer G."/>
            <person name="Woyke T."/>
        </authorList>
    </citation>
    <scope>NUCLEOTIDE SEQUENCE [LARGE SCALE GENOMIC DNA]</scope>
    <source>
        <strain evidence="7">DSM 19089 / UNIQEM U267 / AHT2</strain>
    </source>
</reference>
<gene>
    <name evidence="6" type="ordered locus">DaAHT2_1308</name>
</gene>
<accession>D6Z378</accession>
<feature type="domain" description="ABC transporter" evidence="5">
    <location>
        <begin position="9"/>
        <end position="241"/>
    </location>
</feature>
<evidence type="ECO:0000256" key="2">
    <source>
        <dbReference type="ARBA" id="ARBA00022741"/>
    </source>
</evidence>
<evidence type="ECO:0000256" key="4">
    <source>
        <dbReference type="ARBA" id="ARBA00038388"/>
    </source>
</evidence>
<keyword evidence="2" id="KW-0547">Nucleotide-binding</keyword>
<dbReference type="OrthoDB" id="9809450at2"/>
<dbReference type="Proteomes" id="UP000001508">
    <property type="component" value="Chromosome"/>
</dbReference>
<dbReference type="InterPro" id="IPR027417">
    <property type="entry name" value="P-loop_NTPase"/>
</dbReference>
<dbReference type="GO" id="GO:0022857">
    <property type="term" value="F:transmembrane transporter activity"/>
    <property type="evidence" value="ECO:0007669"/>
    <property type="project" value="UniProtKB-ARBA"/>
</dbReference>
<protein>
    <submittedName>
        <fullName evidence="6">ABC transporter related protein</fullName>
    </submittedName>
</protein>
<organism evidence="6 7">
    <name type="scientific">Desulfurivibrio alkaliphilus (strain DSM 19089 / UNIQEM U267 / AHT2)</name>
    <dbReference type="NCBI Taxonomy" id="589865"/>
    <lineage>
        <taxon>Bacteria</taxon>
        <taxon>Pseudomonadati</taxon>
        <taxon>Thermodesulfobacteriota</taxon>
        <taxon>Desulfobulbia</taxon>
        <taxon>Desulfobulbales</taxon>
        <taxon>Desulfobulbaceae</taxon>
        <taxon>Desulfurivibrio</taxon>
    </lineage>
</organism>
<keyword evidence="1" id="KW-0813">Transport</keyword>
<evidence type="ECO:0000313" key="7">
    <source>
        <dbReference type="Proteomes" id="UP000001508"/>
    </source>
</evidence>
<dbReference type="CDD" id="cd03255">
    <property type="entry name" value="ABC_MJ0796_LolCDE_FtsE"/>
    <property type="match status" value="1"/>
</dbReference>
<dbReference type="PROSITE" id="PS00211">
    <property type="entry name" value="ABC_TRANSPORTER_1"/>
    <property type="match status" value="1"/>
</dbReference>
<keyword evidence="7" id="KW-1185">Reference proteome</keyword>
<dbReference type="GO" id="GO:0016887">
    <property type="term" value="F:ATP hydrolysis activity"/>
    <property type="evidence" value="ECO:0007669"/>
    <property type="project" value="InterPro"/>
</dbReference>
<dbReference type="FunFam" id="3.40.50.300:FF:000032">
    <property type="entry name" value="Export ABC transporter ATP-binding protein"/>
    <property type="match status" value="1"/>
</dbReference>
<dbReference type="InterPro" id="IPR003593">
    <property type="entry name" value="AAA+_ATPase"/>
</dbReference>
<dbReference type="GO" id="GO:0005524">
    <property type="term" value="F:ATP binding"/>
    <property type="evidence" value="ECO:0007669"/>
    <property type="project" value="UniProtKB-KW"/>
</dbReference>
<evidence type="ECO:0000256" key="3">
    <source>
        <dbReference type="ARBA" id="ARBA00022840"/>
    </source>
</evidence>
<dbReference type="InterPro" id="IPR003439">
    <property type="entry name" value="ABC_transporter-like_ATP-bd"/>
</dbReference>
<dbReference type="KEGG" id="dak:DaAHT2_1308"/>
<name>D6Z378_DESAT</name>